<reference evidence="3 5" key="2">
    <citation type="submission" date="2023-09" db="EMBL/GenBank/DDBJ databases">
        <title>Complete-Gapless Cercospora beticola genome.</title>
        <authorList>
            <person name="Wyatt N.A."/>
            <person name="Spanner R.E."/>
            <person name="Bolton M.D."/>
        </authorList>
    </citation>
    <scope>NUCLEOTIDE SEQUENCE [LARGE SCALE GENOMIC DNA]</scope>
    <source>
        <strain evidence="3">Cb09-40</strain>
    </source>
</reference>
<gene>
    <name evidence="2" type="ORF">CB0940_01871</name>
    <name evidence="3" type="ORF">RHO25_001935</name>
</gene>
<organism evidence="2 4">
    <name type="scientific">Cercospora beticola</name>
    <name type="common">Sugarbeet leaf spot fungus</name>
    <dbReference type="NCBI Taxonomy" id="122368"/>
    <lineage>
        <taxon>Eukaryota</taxon>
        <taxon>Fungi</taxon>
        <taxon>Dikarya</taxon>
        <taxon>Ascomycota</taxon>
        <taxon>Pezizomycotina</taxon>
        <taxon>Dothideomycetes</taxon>
        <taxon>Dothideomycetidae</taxon>
        <taxon>Mycosphaerellales</taxon>
        <taxon>Mycosphaerellaceae</taxon>
        <taxon>Cercospora</taxon>
    </lineage>
</organism>
<protein>
    <submittedName>
        <fullName evidence="2">Uncharacterized protein</fullName>
    </submittedName>
</protein>
<feature type="compositionally biased region" description="Polar residues" evidence="1">
    <location>
        <begin position="14"/>
        <end position="29"/>
    </location>
</feature>
<dbReference type="EMBL" id="LKMD01000100">
    <property type="protein sequence ID" value="PIB02390.1"/>
    <property type="molecule type" value="Genomic_DNA"/>
</dbReference>
<dbReference type="Proteomes" id="UP001302367">
    <property type="component" value="Chromosome 1"/>
</dbReference>
<sequence>MRGAPTGQADSPPYQLSSRGATSRVNGNTPAAHRPSEPSVTTAWQPLPRPSTLSLPSLPQVVREAEATEWEDRRRDWLDAWWNIFNSENRPLESKVTIHIRNAPNMNWLRDFENSDRLTLFNVLIVAISELYTENALFRATFDEFTSARPDAAADIGRFLGSRWVEVRAFEEMRDEEDERGLQRVILEVLFQVRVWKARRNWLEAEMDLVKYVVADRPGFEALR</sequence>
<dbReference type="Proteomes" id="UP000230605">
    <property type="component" value="Chromosome 1"/>
</dbReference>
<evidence type="ECO:0000313" key="4">
    <source>
        <dbReference type="Proteomes" id="UP000230605"/>
    </source>
</evidence>
<proteinExistence type="predicted"/>
<feature type="region of interest" description="Disordered" evidence="1">
    <location>
        <begin position="1"/>
        <end position="48"/>
    </location>
</feature>
<evidence type="ECO:0000313" key="3">
    <source>
        <dbReference type="EMBL" id="WPA97326.1"/>
    </source>
</evidence>
<keyword evidence="5" id="KW-1185">Reference proteome</keyword>
<evidence type="ECO:0000313" key="5">
    <source>
        <dbReference type="Proteomes" id="UP001302367"/>
    </source>
</evidence>
<name>A0A2G5ICB6_CERBT</name>
<dbReference type="AlphaFoldDB" id="A0A2G5ICB6"/>
<evidence type="ECO:0000313" key="2">
    <source>
        <dbReference type="EMBL" id="PIB02390.1"/>
    </source>
</evidence>
<dbReference type="EMBL" id="CP134184">
    <property type="protein sequence ID" value="WPA97326.1"/>
    <property type="molecule type" value="Genomic_DNA"/>
</dbReference>
<reference evidence="2 4" key="1">
    <citation type="submission" date="2015-10" db="EMBL/GenBank/DDBJ databases">
        <title>The cercosporin biosynthetic gene cluster was horizontally transferred to several fungal lineages and shown to be expanded in Cercospora beticola based on microsynteny with recipient genomes.</title>
        <authorList>
            <person name="De Jonge R."/>
            <person name="Ebert M.K."/>
            <person name="Suttle J.C."/>
            <person name="Jurick Ii W.M."/>
            <person name="Secor G.A."/>
            <person name="Thomma B.P."/>
            <person name="Van De Peer Y."/>
            <person name="Bolton M.D."/>
        </authorList>
    </citation>
    <scope>NUCLEOTIDE SEQUENCE [LARGE SCALE GENOMIC DNA]</scope>
    <source>
        <strain evidence="2 4">09-40</strain>
    </source>
</reference>
<evidence type="ECO:0000256" key="1">
    <source>
        <dbReference type="SAM" id="MobiDB-lite"/>
    </source>
</evidence>
<accession>A0A2G5ICB6</accession>